<accession>A0A3B0VCJ9</accession>
<protein>
    <submittedName>
        <fullName evidence="1">Uncharacterized protein</fullName>
    </submittedName>
</protein>
<sequence length="103" mass="12111">MVQRNFIPTSVRNAFAKIYSQSIVNFLHLLLSSNETTDSVMVIFDNTHSIMHYKNENSGASRSILNLDNWEKLEKQKYYYKYEYKFNENDYNEASQTAHNNGS</sequence>
<name>A0A3B0VCJ9_9ZZZZ</name>
<organism evidence="1">
    <name type="scientific">hydrothermal vent metagenome</name>
    <dbReference type="NCBI Taxonomy" id="652676"/>
    <lineage>
        <taxon>unclassified sequences</taxon>
        <taxon>metagenomes</taxon>
        <taxon>ecological metagenomes</taxon>
    </lineage>
</organism>
<dbReference type="EMBL" id="UOET01000379">
    <property type="protein sequence ID" value="VAW29544.1"/>
    <property type="molecule type" value="Genomic_DNA"/>
</dbReference>
<dbReference type="AlphaFoldDB" id="A0A3B0VCJ9"/>
<reference evidence="1" key="1">
    <citation type="submission" date="2018-06" db="EMBL/GenBank/DDBJ databases">
        <authorList>
            <person name="Zhirakovskaya E."/>
        </authorList>
    </citation>
    <scope>NUCLEOTIDE SEQUENCE</scope>
</reference>
<proteinExistence type="predicted"/>
<gene>
    <name evidence="1" type="ORF">MNBD_BACTEROID07-1474</name>
</gene>
<evidence type="ECO:0000313" key="1">
    <source>
        <dbReference type="EMBL" id="VAW29544.1"/>
    </source>
</evidence>